<dbReference type="InterPro" id="IPR007138">
    <property type="entry name" value="ABM_dom"/>
</dbReference>
<dbReference type="Gene3D" id="3.30.70.100">
    <property type="match status" value="1"/>
</dbReference>
<dbReference type="AlphaFoldDB" id="A0A2T6B1P8"/>
<sequence length="106" mass="11809">MYLTMNRFKVKPGQEAAFEAVWKARDSQLPSVPGFISFHLMKGPAREGYTLYASHTLWQNETAFQDWTKSEAFRMAHRGAGGHGDLYAGPPELEVFDAVQSLAMAG</sequence>
<dbReference type="PANTHER" id="PTHR34474">
    <property type="entry name" value="SIGNAL TRANSDUCTION PROTEIN TRAP"/>
    <property type="match status" value="1"/>
</dbReference>
<keyword evidence="2" id="KW-0503">Monooxygenase</keyword>
<name>A0A2T6B1P8_9RHOB</name>
<evidence type="ECO:0000313" key="2">
    <source>
        <dbReference type="EMBL" id="PTX50000.1"/>
    </source>
</evidence>
<dbReference type="Pfam" id="PF03992">
    <property type="entry name" value="ABM"/>
    <property type="match status" value="1"/>
</dbReference>
<dbReference type="OrthoDB" id="9798115at2"/>
<protein>
    <submittedName>
        <fullName evidence="2">Heme-degrading monooxygenase HmoA</fullName>
    </submittedName>
</protein>
<dbReference type="RefSeq" id="WP_054302406.1">
    <property type="nucleotide sequence ID" value="NZ_QBKP01000006.1"/>
</dbReference>
<evidence type="ECO:0000313" key="3">
    <source>
        <dbReference type="Proteomes" id="UP000244224"/>
    </source>
</evidence>
<keyword evidence="2" id="KW-0560">Oxidoreductase</keyword>
<dbReference type="InterPro" id="IPR050404">
    <property type="entry name" value="Heme-degrading_MO"/>
</dbReference>
<keyword evidence="3" id="KW-1185">Reference proteome</keyword>
<reference evidence="2 3" key="1">
    <citation type="submission" date="2018-04" db="EMBL/GenBank/DDBJ databases">
        <title>Genomic Encyclopedia of Archaeal and Bacterial Type Strains, Phase II (KMG-II): from individual species to whole genera.</title>
        <authorList>
            <person name="Goeker M."/>
        </authorList>
    </citation>
    <scope>NUCLEOTIDE SEQUENCE [LARGE SCALE GENOMIC DNA]</scope>
    <source>
        <strain evidence="2 3">DSM 21823</strain>
    </source>
</reference>
<proteinExistence type="predicted"/>
<dbReference type="GO" id="GO:0004497">
    <property type="term" value="F:monooxygenase activity"/>
    <property type="evidence" value="ECO:0007669"/>
    <property type="project" value="UniProtKB-KW"/>
</dbReference>
<comment type="caution">
    <text evidence="2">The sequence shown here is derived from an EMBL/GenBank/DDBJ whole genome shotgun (WGS) entry which is preliminary data.</text>
</comment>
<accession>A0A2T6B1P8</accession>
<dbReference type="Proteomes" id="UP000244224">
    <property type="component" value="Unassembled WGS sequence"/>
</dbReference>
<dbReference type="SUPFAM" id="SSF54909">
    <property type="entry name" value="Dimeric alpha+beta barrel"/>
    <property type="match status" value="1"/>
</dbReference>
<gene>
    <name evidence="2" type="ORF">C8N34_106182</name>
</gene>
<dbReference type="EMBL" id="QBKP01000006">
    <property type="protein sequence ID" value="PTX50000.1"/>
    <property type="molecule type" value="Genomic_DNA"/>
</dbReference>
<organism evidence="2 3">
    <name type="scientific">Gemmobacter caeni</name>
    <dbReference type="NCBI Taxonomy" id="589035"/>
    <lineage>
        <taxon>Bacteria</taxon>
        <taxon>Pseudomonadati</taxon>
        <taxon>Pseudomonadota</taxon>
        <taxon>Alphaproteobacteria</taxon>
        <taxon>Rhodobacterales</taxon>
        <taxon>Paracoccaceae</taxon>
        <taxon>Gemmobacter</taxon>
    </lineage>
</organism>
<dbReference type="PANTHER" id="PTHR34474:SF2">
    <property type="entry name" value="SIGNAL TRANSDUCTION PROTEIN TRAP"/>
    <property type="match status" value="1"/>
</dbReference>
<dbReference type="PROSITE" id="PS51725">
    <property type="entry name" value="ABM"/>
    <property type="match status" value="1"/>
</dbReference>
<dbReference type="InterPro" id="IPR011008">
    <property type="entry name" value="Dimeric_a/b-barrel"/>
</dbReference>
<evidence type="ECO:0000259" key="1">
    <source>
        <dbReference type="PROSITE" id="PS51725"/>
    </source>
</evidence>
<feature type="domain" description="ABM" evidence="1">
    <location>
        <begin position="2"/>
        <end position="96"/>
    </location>
</feature>